<dbReference type="RefSeq" id="XP_041407358.1">
    <property type="nucleotide sequence ID" value="XM_041551424.1"/>
</dbReference>
<dbReference type="GO" id="GO:0005801">
    <property type="term" value="C:cis-Golgi network"/>
    <property type="evidence" value="ECO:0007669"/>
    <property type="project" value="InterPro"/>
</dbReference>
<evidence type="ECO:0000256" key="6">
    <source>
        <dbReference type="ARBA" id="ARBA00023034"/>
    </source>
</evidence>
<organism evidence="11 12">
    <name type="scientific">Maudiozyma barnettii</name>
    <dbReference type="NCBI Taxonomy" id="61262"/>
    <lineage>
        <taxon>Eukaryota</taxon>
        <taxon>Fungi</taxon>
        <taxon>Dikarya</taxon>
        <taxon>Ascomycota</taxon>
        <taxon>Saccharomycotina</taxon>
        <taxon>Saccharomycetes</taxon>
        <taxon>Saccharomycetales</taxon>
        <taxon>Saccharomycetaceae</taxon>
        <taxon>Maudiozyma</taxon>
    </lineage>
</organism>
<evidence type="ECO:0000313" key="12">
    <source>
        <dbReference type="Proteomes" id="UP000644660"/>
    </source>
</evidence>
<proteinExistence type="inferred from homology"/>
<dbReference type="GO" id="GO:0006891">
    <property type="term" value="P:intra-Golgi vesicle-mediated transport"/>
    <property type="evidence" value="ECO:0007669"/>
    <property type="project" value="TreeGrafter"/>
</dbReference>
<dbReference type="PANTHER" id="PTHR13302:SF8">
    <property type="entry name" value="CONSERVED OLIGOMERIC GOLGI COMPLEX SUBUNIT 3"/>
    <property type="match status" value="1"/>
</dbReference>
<dbReference type="InterPro" id="IPR048320">
    <property type="entry name" value="COG3_N"/>
</dbReference>
<dbReference type="AlphaFoldDB" id="A0A8H2VH16"/>
<feature type="domain" description="Conserved oligomeric Golgi complex subunit 3 C-terminal" evidence="10">
    <location>
        <begin position="245"/>
        <end position="592"/>
    </location>
</feature>
<evidence type="ECO:0000259" key="10">
    <source>
        <dbReference type="Pfam" id="PF20671"/>
    </source>
</evidence>
<dbReference type="GO" id="GO:0007030">
    <property type="term" value="P:Golgi organization"/>
    <property type="evidence" value="ECO:0007669"/>
    <property type="project" value="TreeGrafter"/>
</dbReference>
<dbReference type="Pfam" id="PF04136">
    <property type="entry name" value="COG3_N"/>
    <property type="match status" value="1"/>
</dbReference>
<dbReference type="GO" id="GO:0006914">
    <property type="term" value="P:autophagy"/>
    <property type="evidence" value="ECO:0007669"/>
    <property type="project" value="TreeGrafter"/>
</dbReference>
<comment type="caution">
    <text evidence="11">The sequence shown here is derived from an EMBL/GenBank/DDBJ whole genome shotgun (WGS) entry which is preliminary data.</text>
</comment>
<evidence type="ECO:0000256" key="7">
    <source>
        <dbReference type="ARBA" id="ARBA00023136"/>
    </source>
</evidence>
<dbReference type="Proteomes" id="UP000644660">
    <property type="component" value="Unassembled WGS sequence"/>
</dbReference>
<dbReference type="PANTHER" id="PTHR13302">
    <property type="entry name" value="CONSERVED OLIGOMERIC GOLGI COMPLEX COMPONENT 3"/>
    <property type="match status" value="1"/>
</dbReference>
<keyword evidence="5" id="KW-0653">Protein transport</keyword>
<dbReference type="Pfam" id="PF20671">
    <property type="entry name" value="COG3_C"/>
    <property type="match status" value="1"/>
</dbReference>
<protein>
    <recommendedName>
        <fullName evidence="3">Conserved oligomeric Golgi complex subunit 3</fullName>
    </recommendedName>
    <alternativeName>
        <fullName evidence="8">Component of oligomeric Golgi complex 3</fullName>
    </alternativeName>
</protein>
<evidence type="ECO:0000256" key="1">
    <source>
        <dbReference type="ARBA" id="ARBA00004395"/>
    </source>
</evidence>
<dbReference type="OrthoDB" id="296793at2759"/>
<dbReference type="EMBL" id="CAEFZW010000006">
    <property type="protein sequence ID" value="CAB4255514.1"/>
    <property type="molecule type" value="Genomic_DNA"/>
</dbReference>
<evidence type="ECO:0000313" key="11">
    <source>
        <dbReference type="EMBL" id="CAB4255514.1"/>
    </source>
</evidence>
<dbReference type="GeneID" id="64858561"/>
<dbReference type="GO" id="GO:0000139">
    <property type="term" value="C:Golgi membrane"/>
    <property type="evidence" value="ECO:0007669"/>
    <property type="project" value="UniProtKB-SubCell"/>
</dbReference>
<comment type="similarity">
    <text evidence="2">Belongs to the COG3 family.</text>
</comment>
<evidence type="ECO:0000256" key="3">
    <source>
        <dbReference type="ARBA" id="ARBA00020976"/>
    </source>
</evidence>
<evidence type="ECO:0000256" key="5">
    <source>
        <dbReference type="ARBA" id="ARBA00022927"/>
    </source>
</evidence>
<keyword evidence="12" id="KW-1185">Reference proteome</keyword>
<dbReference type="InterPro" id="IPR007265">
    <property type="entry name" value="COG_su3"/>
</dbReference>
<keyword evidence="4" id="KW-0813">Transport</keyword>
<evidence type="ECO:0000259" key="9">
    <source>
        <dbReference type="Pfam" id="PF04136"/>
    </source>
</evidence>
<accession>A0A8H2VH16</accession>
<evidence type="ECO:0000256" key="8">
    <source>
        <dbReference type="ARBA" id="ARBA00031339"/>
    </source>
</evidence>
<reference evidence="11 12" key="1">
    <citation type="submission" date="2020-05" db="EMBL/GenBank/DDBJ databases">
        <authorList>
            <person name="Casaregola S."/>
            <person name="Devillers H."/>
            <person name="Grondin C."/>
        </authorList>
    </citation>
    <scope>NUCLEOTIDE SEQUENCE [LARGE SCALE GENOMIC DNA]</scope>
    <source>
        <strain evidence="11 12">CLIB 1767</strain>
    </source>
</reference>
<keyword evidence="6" id="KW-0333">Golgi apparatus</keyword>
<gene>
    <name evidence="11" type="ORF">KABA2_06S07172</name>
</gene>
<evidence type="ECO:0000256" key="2">
    <source>
        <dbReference type="ARBA" id="ARBA00009936"/>
    </source>
</evidence>
<dbReference type="GO" id="GO:0017119">
    <property type="term" value="C:Golgi transport complex"/>
    <property type="evidence" value="ECO:0007669"/>
    <property type="project" value="TreeGrafter"/>
</dbReference>
<dbReference type="GO" id="GO:0032258">
    <property type="term" value="P:cytoplasm to vacuole targeting by the Cvt pathway"/>
    <property type="evidence" value="ECO:0007669"/>
    <property type="project" value="TreeGrafter"/>
</dbReference>
<feature type="domain" description="Conserved oligomeric Golgi complex subunit 3 N-terminal" evidence="9">
    <location>
        <begin position="81"/>
        <end position="226"/>
    </location>
</feature>
<comment type="subcellular location">
    <subcellularLocation>
        <location evidence="1">Golgi apparatus membrane</location>
        <topology evidence="1">Peripheral membrane protein</topology>
    </subcellularLocation>
</comment>
<evidence type="ECO:0000256" key="4">
    <source>
        <dbReference type="ARBA" id="ARBA00022448"/>
    </source>
</evidence>
<dbReference type="InterPro" id="IPR048685">
    <property type="entry name" value="COG3_C"/>
</dbReference>
<sequence>MVRSRRNSLVQAIAVRPTLLEPQENSLLDDSYLLENLQKLAIAINGSRGKENLLSTSIDKPSEVSLDSISTPDKYSQYTDYLIQLDENIKEYDSILKQTHRISDQLEGSLSQFDTISDQASGFIKDTHTLYDSRKGFVKLSKSLPQYLTYFDNLAPIIRRLNHASSPNIVRKESFKTMLSNIDKSLFFFEENPDILEAEAYRIKFKQCLIRASDLISKYSINNLKQIQNEIAQKDIMVNKNTREALIYNKFASISDDFKQNITALIQRVEDDKYHRYKDELTSILNDTFEQYFQIRHKFLNPIVWLQVDDTIIRDKKFSMIQFIQDNKTYFQQLCNREYKLFMEFFPEDYLCKDKINHWFIKLCDPFYVTIGVKCGRESDIDILCDSLMLFEPFYQFEEDSEEYSKQFNEVQFDKIFSPVLTRIQNRLIQTVKNYIHRTIISYKPSAEDFMISNKKLKLQDDEAFVKTYVENFRNVNPVTTTSETADNNSAIIISSYYIPLIKGLALLFKIFEMVNSLIFDRLAHHTVHACIISLKNAYTSITRNESSDTSLTHNLDIKLFYLRNLLLLRDEIQEFNIKYTLNTKSLDFSGVESFFKNYKAGEMSLFSLAKDFVPKVVDNMIDARTELVQELRICIKDFTDVASTDIIGDCLKSTDSENLTTINRDLTSNIENRIPRIYEQICHSIEDKEIAQHLIEAIEQYCDDQYSEFHDKIVTLGEESKLSSDDVLQLVQPEIFNQTFNVLVINTLKERIT</sequence>
<name>A0A8H2VH16_9SACH</name>
<keyword evidence="7" id="KW-0472">Membrane</keyword>